<evidence type="ECO:0000313" key="1">
    <source>
        <dbReference type="EMBL" id="GAG52231.1"/>
    </source>
</evidence>
<comment type="caution">
    <text evidence="1">The sequence shown here is derived from an EMBL/GenBank/DDBJ whole genome shotgun (WGS) entry which is preliminary data.</text>
</comment>
<sequence>MSYYEEFGLEKEPFSTSPDPAFFYLSSPHKAALCR</sequence>
<organism evidence="1">
    <name type="scientific">marine sediment metagenome</name>
    <dbReference type="NCBI Taxonomy" id="412755"/>
    <lineage>
        <taxon>unclassified sequences</taxon>
        <taxon>metagenomes</taxon>
        <taxon>ecological metagenomes</taxon>
    </lineage>
</organism>
<reference evidence="1" key="1">
    <citation type="journal article" date="2014" name="Front. Microbiol.">
        <title>High frequency of phylogenetically diverse reductive dehalogenase-homologous genes in deep subseafloor sedimentary metagenomes.</title>
        <authorList>
            <person name="Kawai M."/>
            <person name="Futagami T."/>
            <person name="Toyoda A."/>
            <person name="Takaki Y."/>
            <person name="Nishi S."/>
            <person name="Hori S."/>
            <person name="Arai W."/>
            <person name="Tsubouchi T."/>
            <person name="Morono Y."/>
            <person name="Uchiyama I."/>
            <person name="Ito T."/>
            <person name="Fujiyama A."/>
            <person name="Inagaki F."/>
            <person name="Takami H."/>
        </authorList>
    </citation>
    <scope>NUCLEOTIDE SEQUENCE</scope>
    <source>
        <strain evidence="1">Expedition CK06-06</strain>
    </source>
</reference>
<dbReference type="AlphaFoldDB" id="X0ZVW1"/>
<name>X0ZVW1_9ZZZZ</name>
<dbReference type="EMBL" id="BARS01056201">
    <property type="protein sequence ID" value="GAG52231.1"/>
    <property type="molecule type" value="Genomic_DNA"/>
</dbReference>
<gene>
    <name evidence="1" type="ORF">S01H1_82837</name>
</gene>
<proteinExistence type="predicted"/>
<protein>
    <submittedName>
        <fullName evidence="1">Uncharacterized protein</fullName>
    </submittedName>
</protein>
<accession>X0ZVW1</accession>
<feature type="non-terminal residue" evidence="1">
    <location>
        <position position="35"/>
    </location>
</feature>